<keyword evidence="4" id="KW-1185">Reference proteome</keyword>
<evidence type="ECO:0000313" key="4">
    <source>
        <dbReference type="Proteomes" id="UP000516028"/>
    </source>
</evidence>
<accession>A0A7H0GMF6</accession>
<protein>
    <submittedName>
        <fullName evidence="3">Zinc ribbon domain-containing protein</fullName>
    </submittedName>
</protein>
<evidence type="ECO:0000259" key="2">
    <source>
        <dbReference type="Pfam" id="PF13248"/>
    </source>
</evidence>
<feature type="transmembrane region" description="Helical" evidence="1">
    <location>
        <begin position="61"/>
        <end position="79"/>
    </location>
</feature>
<name>A0A7H0GMF6_9BURK</name>
<dbReference type="AlphaFoldDB" id="A0A7H0GMF6"/>
<sequence>MALVKCPECGREISTQAATCPSCGYPMRAQPGEGRNQNALESPQVWSRGLLALGAWLVTPWIVRLIFALGVLVLAYFMFKGN</sequence>
<gene>
    <name evidence="3" type="ORF">H9K75_05495</name>
</gene>
<keyword evidence="1" id="KW-1133">Transmembrane helix</keyword>
<evidence type="ECO:0000256" key="1">
    <source>
        <dbReference type="SAM" id="Phobius"/>
    </source>
</evidence>
<keyword evidence="1" id="KW-0472">Membrane</keyword>
<feature type="domain" description="Putative zinc-ribbon" evidence="2">
    <location>
        <begin position="3"/>
        <end position="27"/>
    </location>
</feature>
<dbReference type="RefSeq" id="WP_187725061.1">
    <property type="nucleotide sequence ID" value="NZ_CP060783.1"/>
</dbReference>
<evidence type="ECO:0000313" key="3">
    <source>
        <dbReference type="EMBL" id="QNP49472.1"/>
    </source>
</evidence>
<dbReference type="InterPro" id="IPR059113">
    <property type="entry name" value="Znf_ribbon"/>
</dbReference>
<keyword evidence="1" id="KW-0812">Transmembrane</keyword>
<proteinExistence type="predicted"/>
<dbReference type="Proteomes" id="UP000516028">
    <property type="component" value="Chromosome"/>
</dbReference>
<organism evidence="3 4">
    <name type="scientific">Diaphorobacter aerolatus</name>
    <dbReference type="NCBI Taxonomy" id="1288495"/>
    <lineage>
        <taxon>Bacteria</taxon>
        <taxon>Pseudomonadati</taxon>
        <taxon>Pseudomonadota</taxon>
        <taxon>Betaproteobacteria</taxon>
        <taxon>Burkholderiales</taxon>
        <taxon>Comamonadaceae</taxon>
        <taxon>Diaphorobacter</taxon>
    </lineage>
</organism>
<dbReference type="Pfam" id="PF13248">
    <property type="entry name" value="Zn_ribbon_3"/>
    <property type="match status" value="1"/>
</dbReference>
<dbReference type="EMBL" id="CP060783">
    <property type="protein sequence ID" value="QNP49472.1"/>
    <property type="molecule type" value="Genomic_DNA"/>
</dbReference>
<dbReference type="KEGG" id="daer:H9K75_05495"/>
<reference evidence="3 4" key="1">
    <citation type="submission" date="2020-08" db="EMBL/GenBank/DDBJ databases">
        <title>Genome sequence of Diaphorobacter aerolatus KACC 16536T.</title>
        <authorList>
            <person name="Hyun D.-W."/>
            <person name="Bae J.-W."/>
        </authorList>
    </citation>
    <scope>NUCLEOTIDE SEQUENCE [LARGE SCALE GENOMIC DNA]</scope>
    <source>
        <strain evidence="3 4">KACC 16536</strain>
    </source>
</reference>